<reference evidence="13" key="1">
    <citation type="submission" date="2020-07" db="EMBL/GenBank/DDBJ databases">
        <title>Genome sequences of bacteria associated with the marine, planktonic diatom Thalassiosira profunda strain ECT2AJA-044.</title>
        <authorList>
            <person name="Gargas C.B."/>
            <person name="Roberts W.R."/>
            <person name="Alverson A.J."/>
        </authorList>
    </citation>
    <scope>NUCLEOTIDE SEQUENCE</scope>
    <source>
        <strain evidence="13">ECT2AJA-044</strain>
    </source>
</reference>
<feature type="active site" description="Proton acceptor" evidence="11">
    <location>
        <position position="157"/>
    </location>
</feature>
<evidence type="ECO:0000256" key="10">
    <source>
        <dbReference type="PIRNR" id="PIRNR000094"/>
    </source>
</evidence>
<keyword evidence="6 10" id="KW-0520">NAD</keyword>
<name>A0A975EMP4_9RHOB</name>
<dbReference type="Gene3D" id="3.40.50.720">
    <property type="entry name" value="NAD(P)-binding Rossmann-like Domain"/>
    <property type="match status" value="1"/>
</dbReference>
<evidence type="ECO:0000256" key="12">
    <source>
        <dbReference type="PIRSR" id="PIRSR000094-3"/>
    </source>
</evidence>
<dbReference type="SUPFAM" id="SSF51735">
    <property type="entry name" value="NAD(P)-binding Rossmann-fold domains"/>
    <property type="match status" value="1"/>
</dbReference>
<evidence type="ECO:0000256" key="6">
    <source>
        <dbReference type="ARBA" id="ARBA00023027"/>
    </source>
</evidence>
<dbReference type="GO" id="GO:0004318">
    <property type="term" value="F:enoyl-[acyl-carrier-protein] reductase (NADH) activity"/>
    <property type="evidence" value="ECO:0007669"/>
    <property type="project" value="UniProtKB-EC"/>
</dbReference>
<dbReference type="Gene3D" id="1.10.8.400">
    <property type="entry name" value="Enoyl acyl carrier protein reductase"/>
    <property type="match status" value="1"/>
</dbReference>
<evidence type="ECO:0000256" key="7">
    <source>
        <dbReference type="ARBA" id="ARBA00023098"/>
    </source>
</evidence>
<proteinExistence type="inferred from homology"/>
<evidence type="ECO:0000256" key="9">
    <source>
        <dbReference type="ARBA" id="ARBA00048572"/>
    </source>
</evidence>
<feature type="binding site" evidence="12">
    <location>
        <position position="14"/>
    </location>
    <ligand>
        <name>NAD(+)</name>
        <dbReference type="ChEBI" id="CHEBI:57540"/>
    </ligand>
</feature>
<comment type="similarity">
    <text evidence="2 10">Belongs to the short-chain dehydrogenases/reductases (SDR) family. FabI subfamily.</text>
</comment>
<evidence type="ECO:0000313" key="14">
    <source>
        <dbReference type="Proteomes" id="UP000665026"/>
    </source>
</evidence>
<dbReference type="KEGG" id="cact:HZ995_10890"/>
<evidence type="ECO:0000313" key="13">
    <source>
        <dbReference type="EMBL" id="QTN34997.1"/>
    </source>
</evidence>
<keyword evidence="4" id="KW-0276">Fatty acid metabolism</keyword>
<dbReference type="InterPro" id="IPR002347">
    <property type="entry name" value="SDR_fam"/>
</dbReference>
<dbReference type="PANTHER" id="PTHR43159">
    <property type="entry name" value="ENOYL-[ACYL-CARRIER-PROTEIN] REDUCTASE"/>
    <property type="match status" value="1"/>
</dbReference>
<feature type="binding site" evidence="12">
    <location>
        <begin position="65"/>
        <end position="66"/>
    </location>
    <ligand>
        <name>NAD(+)</name>
        <dbReference type="ChEBI" id="CHEBI:57540"/>
    </ligand>
</feature>
<dbReference type="Pfam" id="PF13561">
    <property type="entry name" value="adh_short_C2"/>
    <property type="match status" value="1"/>
</dbReference>
<dbReference type="RefSeq" id="WP_209355682.1">
    <property type="nucleotide sequence ID" value="NZ_CP060010.1"/>
</dbReference>
<dbReference type="FunFam" id="3.40.50.720:FF:000054">
    <property type="entry name" value="Enoyl-[acyl-carrier-protein] reductase [NADH]"/>
    <property type="match status" value="1"/>
</dbReference>
<dbReference type="AlphaFoldDB" id="A0A975EMP4"/>
<comment type="catalytic activity">
    <reaction evidence="9 10">
        <text>a 2,3-saturated acyl-[ACP] + NAD(+) = a (2E)-enoyl-[ACP] + NADH + H(+)</text>
        <dbReference type="Rhea" id="RHEA:10240"/>
        <dbReference type="Rhea" id="RHEA-COMP:9925"/>
        <dbReference type="Rhea" id="RHEA-COMP:9926"/>
        <dbReference type="ChEBI" id="CHEBI:15378"/>
        <dbReference type="ChEBI" id="CHEBI:57540"/>
        <dbReference type="ChEBI" id="CHEBI:57945"/>
        <dbReference type="ChEBI" id="CHEBI:78784"/>
        <dbReference type="ChEBI" id="CHEBI:78785"/>
        <dbReference type="EC" id="1.3.1.9"/>
    </reaction>
</comment>
<dbReference type="InterPro" id="IPR014358">
    <property type="entry name" value="Enoyl-ACP_Rdtase_NADH"/>
</dbReference>
<keyword evidence="3 10" id="KW-0444">Lipid biosynthesis</keyword>
<dbReference type="PRINTS" id="PR00081">
    <property type="entry name" value="GDHRDH"/>
</dbReference>
<comment type="pathway">
    <text evidence="1">Lipid metabolism; fatty acid biosynthesis.</text>
</comment>
<dbReference type="Proteomes" id="UP000665026">
    <property type="component" value="Chromosome"/>
</dbReference>
<feature type="binding site" evidence="12">
    <location>
        <position position="93"/>
    </location>
    <ligand>
        <name>NAD(+)</name>
        <dbReference type="ChEBI" id="CHEBI:57540"/>
    </ligand>
</feature>
<evidence type="ECO:0000256" key="5">
    <source>
        <dbReference type="ARBA" id="ARBA00023002"/>
    </source>
</evidence>
<evidence type="ECO:0000256" key="1">
    <source>
        <dbReference type="ARBA" id="ARBA00005194"/>
    </source>
</evidence>
<feature type="binding site" evidence="12">
    <location>
        <position position="164"/>
    </location>
    <ligand>
        <name>NAD(+)</name>
        <dbReference type="ChEBI" id="CHEBI:57540"/>
    </ligand>
</feature>
<dbReference type="PIRSF" id="PIRSF000094">
    <property type="entry name" value="Enoyl-ACP_rdct"/>
    <property type="match status" value="1"/>
</dbReference>
<evidence type="ECO:0000256" key="3">
    <source>
        <dbReference type="ARBA" id="ARBA00022516"/>
    </source>
</evidence>
<accession>A0A975EMP4</accession>
<dbReference type="EMBL" id="CP060010">
    <property type="protein sequence ID" value="QTN34997.1"/>
    <property type="molecule type" value="Genomic_DNA"/>
</dbReference>
<feature type="active site" description="Proton acceptor" evidence="11">
    <location>
        <position position="147"/>
    </location>
</feature>
<protein>
    <recommendedName>
        <fullName evidence="10">Enoyl-[acyl-carrier-protein] reductase [NADH]</fullName>
        <ecNumber evidence="10">1.3.1.9</ecNumber>
    </recommendedName>
</protein>
<feature type="binding site" evidence="12">
    <location>
        <begin position="20"/>
        <end position="21"/>
    </location>
    <ligand>
        <name>NAD(+)</name>
        <dbReference type="ChEBI" id="CHEBI:57540"/>
    </ligand>
</feature>
<dbReference type="PANTHER" id="PTHR43159:SF2">
    <property type="entry name" value="ENOYL-[ACYL-CARRIER-PROTEIN] REDUCTASE [NADH], CHLOROPLASTIC"/>
    <property type="match status" value="1"/>
</dbReference>
<keyword evidence="7" id="KW-0443">Lipid metabolism</keyword>
<evidence type="ECO:0000256" key="8">
    <source>
        <dbReference type="ARBA" id="ARBA00023160"/>
    </source>
</evidence>
<organism evidence="13 14">
    <name type="scientific">Cognatishimia activa</name>
    <dbReference type="NCBI Taxonomy" id="1715691"/>
    <lineage>
        <taxon>Bacteria</taxon>
        <taxon>Pseudomonadati</taxon>
        <taxon>Pseudomonadota</taxon>
        <taxon>Alphaproteobacteria</taxon>
        <taxon>Rhodobacterales</taxon>
        <taxon>Paracoccaceae</taxon>
        <taxon>Cognatishimia</taxon>
    </lineage>
</organism>
<keyword evidence="5 10" id="KW-0560">Oxidoreductase</keyword>
<gene>
    <name evidence="13" type="ORF">HZ995_10890</name>
</gene>
<evidence type="ECO:0000256" key="11">
    <source>
        <dbReference type="PIRSR" id="PIRSR000094-1"/>
    </source>
</evidence>
<feature type="binding site" evidence="12">
    <location>
        <position position="41"/>
    </location>
    <ligand>
        <name>NAD(+)</name>
        <dbReference type="ChEBI" id="CHEBI:57540"/>
    </ligand>
</feature>
<evidence type="ECO:0000256" key="4">
    <source>
        <dbReference type="ARBA" id="ARBA00022832"/>
    </source>
</evidence>
<dbReference type="GO" id="GO:0006633">
    <property type="term" value="P:fatty acid biosynthetic process"/>
    <property type="evidence" value="ECO:0007669"/>
    <property type="project" value="UniProtKB-KW"/>
</dbReference>
<dbReference type="CDD" id="cd05372">
    <property type="entry name" value="ENR_SDR"/>
    <property type="match status" value="1"/>
</dbReference>
<evidence type="ECO:0000256" key="2">
    <source>
        <dbReference type="ARBA" id="ARBA00009233"/>
    </source>
</evidence>
<keyword evidence="8 10" id="KW-0275">Fatty acid biosynthesis</keyword>
<dbReference type="InterPro" id="IPR036291">
    <property type="entry name" value="NAD(P)-bd_dom_sf"/>
</dbReference>
<sequence length="263" mass="28045">MSDLLKGKRGLIMGVANDRSIAWGIAKAMHEAGAELAFTYQGEAFGKRLAPLAESLGSDFMVDVDVTDDASLDAAFDQLGQRWDNIDFVVHAIAYSDKNELTGRFLDTSRANFKNSMDISAYSLIEVARRAHPLMKHQGGTILTLTYQGSNRVTPFYNVMGVAKAALEAATRYLANDLGPEGIRVNAISPGPMKTLAGAAIGGARKTFRQTESNAPMRANATLEAVGGTAVYLASEAGACTTGEIIRVDGGYHVLGMPQPENL</sequence>
<dbReference type="EC" id="1.3.1.9" evidence="10"/>